<name>A0ABU6HR70_9FLAO</name>
<dbReference type="Gene3D" id="2.180.10.10">
    <property type="entry name" value="RHS repeat-associated core"/>
    <property type="match status" value="1"/>
</dbReference>
<dbReference type="RefSeq" id="WP_326320372.1">
    <property type="nucleotide sequence ID" value="NZ_JAYLAA010000028.1"/>
</dbReference>
<reference evidence="2 3" key="1">
    <citation type="submission" date="2024-01" db="EMBL/GenBank/DDBJ databases">
        <title>Chryseobacterium sp. T9W2-O.</title>
        <authorList>
            <person name="Maltman C."/>
        </authorList>
    </citation>
    <scope>NUCLEOTIDE SEQUENCE [LARGE SCALE GENOMIC DNA]</scope>
    <source>
        <strain evidence="2 3">T9W2-O</strain>
    </source>
</reference>
<dbReference type="Pfam" id="PF15638">
    <property type="entry name" value="Tox-MPTase2"/>
    <property type="match status" value="1"/>
</dbReference>
<dbReference type="PANTHER" id="PTHR32305">
    <property type="match status" value="1"/>
</dbReference>
<dbReference type="PANTHER" id="PTHR32305:SF15">
    <property type="entry name" value="PROTEIN RHSA-RELATED"/>
    <property type="match status" value="1"/>
</dbReference>
<evidence type="ECO:0000259" key="1">
    <source>
        <dbReference type="Pfam" id="PF15638"/>
    </source>
</evidence>
<comment type="caution">
    <text evidence="2">The sequence shown here is derived from an EMBL/GenBank/DDBJ whole genome shotgun (WGS) entry which is preliminary data.</text>
</comment>
<gene>
    <name evidence="2" type="ORF">SOP96_07530</name>
</gene>
<dbReference type="Proteomes" id="UP001348397">
    <property type="component" value="Unassembled WGS sequence"/>
</dbReference>
<keyword evidence="3" id="KW-1185">Reference proteome</keyword>
<sequence length="309" mass="34970">MNIPREEKAIFGTNSLYNYKYNGKELQETGMYDYGARFYMPDIGRWGVVDPLAEKMTRHSPYNYAFNNPIRFIDPDGMAPVDDHFNKNGRFMYRDNKKTNNIIVHTDQGNAKLSQLNYNKKGTLRAVSNIIAHYAGQKGFSGYYGVSNKIKGEDTGAITSRATGTVYFNIKQLQKGSYNDLYNLRNTLDHEAGANGHKSENLNGKYTFLDHAKVYLGQAKTSDYGNSTEGNQNSVAFGFAQRLWNAYKKDEISWQGMDPYINDFNKNNKEGVNISTIGGYEGEPMQIVIQNGTQQSKPQSVELMKNPNE</sequence>
<dbReference type="InterPro" id="IPR028914">
    <property type="entry name" value="Tox-MPTase2_dom"/>
</dbReference>
<evidence type="ECO:0000313" key="3">
    <source>
        <dbReference type="Proteomes" id="UP001348397"/>
    </source>
</evidence>
<dbReference type="InterPro" id="IPR050708">
    <property type="entry name" value="T6SS_VgrG/RHS"/>
</dbReference>
<dbReference type="InterPro" id="IPR022385">
    <property type="entry name" value="Rhs_assc_core"/>
</dbReference>
<evidence type="ECO:0000313" key="2">
    <source>
        <dbReference type="EMBL" id="MEC3875555.1"/>
    </source>
</evidence>
<dbReference type="EMBL" id="JAYLAA010000028">
    <property type="protein sequence ID" value="MEC3875555.1"/>
    <property type="molecule type" value="Genomic_DNA"/>
</dbReference>
<feature type="domain" description="Tox-MPTase2" evidence="1">
    <location>
        <begin position="83"/>
        <end position="269"/>
    </location>
</feature>
<protein>
    <submittedName>
        <fullName evidence="2">RHS repeat-associated core domain-containing protein</fullName>
    </submittedName>
</protein>
<dbReference type="NCBIfam" id="TIGR03696">
    <property type="entry name" value="Rhs_assc_core"/>
    <property type="match status" value="1"/>
</dbReference>
<organism evidence="2 3">
    <name type="scientific">Chryseobacterium salviniae</name>
    <dbReference type="NCBI Taxonomy" id="3101750"/>
    <lineage>
        <taxon>Bacteria</taxon>
        <taxon>Pseudomonadati</taxon>
        <taxon>Bacteroidota</taxon>
        <taxon>Flavobacteriia</taxon>
        <taxon>Flavobacteriales</taxon>
        <taxon>Weeksellaceae</taxon>
        <taxon>Chryseobacterium group</taxon>
        <taxon>Chryseobacterium</taxon>
    </lineage>
</organism>
<proteinExistence type="predicted"/>
<accession>A0ABU6HR70</accession>